<dbReference type="SUPFAM" id="SSF53850">
    <property type="entry name" value="Periplasmic binding protein-like II"/>
    <property type="match status" value="1"/>
</dbReference>
<dbReference type="PANTHER" id="PTHR30118">
    <property type="entry name" value="HTH-TYPE TRANSCRIPTIONAL REGULATOR LEUO-RELATED"/>
    <property type="match status" value="1"/>
</dbReference>
<dbReference type="GO" id="GO:0003677">
    <property type="term" value="F:DNA binding"/>
    <property type="evidence" value="ECO:0007669"/>
    <property type="project" value="UniProtKB-KW"/>
</dbReference>
<keyword evidence="4" id="KW-0238">DNA-binding</keyword>
<comment type="similarity">
    <text evidence="1">Belongs to the LysR transcriptional regulatory family.</text>
</comment>
<dbReference type="RefSeq" id="WP_006724120.1">
    <property type="nucleotide sequence ID" value="NZ_ALJF01000001.1"/>
</dbReference>
<evidence type="ECO:0000256" key="1">
    <source>
        <dbReference type="ARBA" id="ARBA00009437"/>
    </source>
</evidence>
<gene>
    <name evidence="8" type="ORF">QWE_00645</name>
</gene>
<dbReference type="eggNOG" id="COG0583">
    <property type="taxonomic scope" value="Bacteria"/>
</dbReference>
<dbReference type="OrthoDB" id="8455878at2"/>
<evidence type="ECO:0000313" key="8">
    <source>
        <dbReference type="EMBL" id="EKF61665.1"/>
    </source>
</evidence>
<evidence type="ECO:0000256" key="5">
    <source>
        <dbReference type="ARBA" id="ARBA00023159"/>
    </source>
</evidence>
<protein>
    <submittedName>
        <fullName evidence="8">LysR family transcriptional regulator</fullName>
    </submittedName>
</protein>
<evidence type="ECO:0000256" key="4">
    <source>
        <dbReference type="ARBA" id="ARBA00023125"/>
    </source>
</evidence>
<evidence type="ECO:0000313" key="9">
    <source>
        <dbReference type="Proteomes" id="UP000007123"/>
    </source>
</evidence>
<dbReference type="InterPro" id="IPR037402">
    <property type="entry name" value="YidZ_PBP2"/>
</dbReference>
<dbReference type="InterPro" id="IPR005119">
    <property type="entry name" value="LysR_subst-bd"/>
</dbReference>
<dbReference type="GO" id="GO:0003700">
    <property type="term" value="F:DNA-binding transcription factor activity"/>
    <property type="evidence" value="ECO:0007669"/>
    <property type="project" value="InterPro"/>
</dbReference>
<evidence type="ECO:0000259" key="7">
    <source>
        <dbReference type="PROSITE" id="PS50931"/>
    </source>
</evidence>
<dbReference type="PROSITE" id="PS50931">
    <property type="entry name" value="HTH_LYSR"/>
    <property type="match status" value="1"/>
</dbReference>
<reference evidence="8 9" key="1">
    <citation type="journal article" date="2012" name="J. Bacteriol.">
        <title>Draft Genome Sequence of Agrobacterium albertimagni Strain AOL15.</title>
        <authorList>
            <person name="Trimble W.L."/>
            <person name="Phung le T."/>
            <person name="Meyer F."/>
            <person name="Gilbert J.A."/>
            <person name="Silver S."/>
        </authorList>
    </citation>
    <scope>NUCLEOTIDE SEQUENCE [LARGE SCALE GENOMIC DNA]</scope>
    <source>
        <strain evidence="8 9">AOL15</strain>
    </source>
</reference>
<keyword evidence="6" id="KW-0804">Transcription</keyword>
<feature type="domain" description="HTH lysR-type" evidence="7">
    <location>
        <begin position="6"/>
        <end position="63"/>
    </location>
</feature>
<dbReference type="InterPro" id="IPR000847">
    <property type="entry name" value="LysR_HTH_N"/>
</dbReference>
<dbReference type="Proteomes" id="UP000007123">
    <property type="component" value="Unassembled WGS sequence"/>
</dbReference>
<dbReference type="InterPro" id="IPR036390">
    <property type="entry name" value="WH_DNA-bd_sf"/>
</dbReference>
<dbReference type="SUPFAM" id="SSF46785">
    <property type="entry name" value="Winged helix' DNA-binding domain"/>
    <property type="match status" value="1"/>
</dbReference>
<proteinExistence type="inferred from homology"/>
<dbReference type="STRING" id="1156935.QWE_00645"/>
<organism evidence="8 9">
    <name type="scientific">Agrobacterium albertimagni AOL15</name>
    <dbReference type="NCBI Taxonomy" id="1156935"/>
    <lineage>
        <taxon>Bacteria</taxon>
        <taxon>Pseudomonadati</taxon>
        <taxon>Pseudomonadota</taxon>
        <taxon>Alphaproteobacteria</taxon>
        <taxon>Hyphomicrobiales</taxon>
        <taxon>Rhizobiaceae</taxon>
        <taxon>Rhizobium/Agrobacterium group</taxon>
        <taxon>Agrobacterium</taxon>
    </lineage>
</organism>
<keyword evidence="2" id="KW-0536">Nodulation</keyword>
<sequence length="297" mass="32645">MNLRSLDLNLLVILDALLDEAHVSRAADRVGLSQPATSAALQRCRHLFRDELLERGRGTMRLTAKAEALRAPLKSLLASVVELIDPPDVPLNEIRRTLRITMSDYPALLVTAPLQQTLQKSAPGIDVVIQPWHGADAARVQLVQGSADLAISVFPPAQDELHREELLVEHYVVAMRENHPVAANWNLETWLNYPHILVSGRGDTRTAFDDDLAGRHLSRRVGLVVPNFQVVPSLLRGSDMIAMLPSRIVAAEDGLVTFPPPIPVGGFALHLAWHSRQASDKALQHVAGIVASLLRER</sequence>
<dbReference type="InterPro" id="IPR050389">
    <property type="entry name" value="LysR-type_TF"/>
</dbReference>
<dbReference type="PANTHER" id="PTHR30118:SF15">
    <property type="entry name" value="TRANSCRIPTIONAL REGULATORY PROTEIN"/>
    <property type="match status" value="1"/>
</dbReference>
<keyword evidence="5" id="KW-0010">Activator</keyword>
<dbReference type="Gene3D" id="1.10.10.10">
    <property type="entry name" value="Winged helix-like DNA-binding domain superfamily/Winged helix DNA-binding domain"/>
    <property type="match status" value="1"/>
</dbReference>
<dbReference type="AlphaFoldDB" id="K2Q911"/>
<name>K2Q911_9HYPH</name>
<dbReference type="EMBL" id="ALJF01000001">
    <property type="protein sequence ID" value="EKF61665.1"/>
    <property type="molecule type" value="Genomic_DNA"/>
</dbReference>
<dbReference type="Gene3D" id="3.40.190.10">
    <property type="entry name" value="Periplasmic binding protein-like II"/>
    <property type="match status" value="2"/>
</dbReference>
<keyword evidence="3" id="KW-0805">Transcription regulation</keyword>
<evidence type="ECO:0000256" key="2">
    <source>
        <dbReference type="ARBA" id="ARBA00022458"/>
    </source>
</evidence>
<dbReference type="Pfam" id="PF03466">
    <property type="entry name" value="LysR_substrate"/>
    <property type="match status" value="1"/>
</dbReference>
<dbReference type="InterPro" id="IPR036388">
    <property type="entry name" value="WH-like_DNA-bd_sf"/>
</dbReference>
<accession>K2Q911</accession>
<comment type="caution">
    <text evidence="8">The sequence shown here is derived from an EMBL/GenBank/DDBJ whole genome shotgun (WGS) entry which is preliminary data.</text>
</comment>
<keyword evidence="9" id="KW-1185">Reference proteome</keyword>
<dbReference type="CDD" id="cd08417">
    <property type="entry name" value="PBP2_Nitroaromatics_like"/>
    <property type="match status" value="1"/>
</dbReference>
<evidence type="ECO:0000256" key="6">
    <source>
        <dbReference type="ARBA" id="ARBA00023163"/>
    </source>
</evidence>
<evidence type="ECO:0000256" key="3">
    <source>
        <dbReference type="ARBA" id="ARBA00023015"/>
    </source>
</evidence>
<dbReference type="Pfam" id="PF00126">
    <property type="entry name" value="HTH_1"/>
    <property type="match status" value="1"/>
</dbReference>